<evidence type="ECO:0000313" key="1">
    <source>
        <dbReference type="EMBL" id="CAA9354956.1"/>
    </source>
</evidence>
<gene>
    <name evidence="1" type="ORF">AVDCRST_MAG71-2982</name>
</gene>
<protein>
    <submittedName>
        <fullName evidence="1">Uncharacterized protein</fullName>
    </submittedName>
</protein>
<dbReference type="AlphaFoldDB" id="A0A6J4MGX3"/>
<sequence>MHELSGPARSAPSAGPRRADAIGVFADAKPASDRFCIRCTQ</sequence>
<name>A0A6J4MGX3_9GAMM</name>
<accession>A0A6J4MGX3</accession>
<reference evidence="1" key="1">
    <citation type="submission" date="2020-02" db="EMBL/GenBank/DDBJ databases">
        <authorList>
            <person name="Meier V. D."/>
        </authorList>
    </citation>
    <scope>NUCLEOTIDE SEQUENCE</scope>
    <source>
        <strain evidence="1">AVDCRST_MAG71</strain>
    </source>
</reference>
<proteinExistence type="predicted"/>
<organism evidence="1">
    <name type="scientific">uncultured Lysobacter sp</name>
    <dbReference type="NCBI Taxonomy" id="271060"/>
    <lineage>
        <taxon>Bacteria</taxon>
        <taxon>Pseudomonadati</taxon>
        <taxon>Pseudomonadota</taxon>
        <taxon>Gammaproteobacteria</taxon>
        <taxon>Lysobacterales</taxon>
        <taxon>Lysobacteraceae</taxon>
        <taxon>Lysobacter</taxon>
        <taxon>environmental samples</taxon>
    </lineage>
</organism>
<dbReference type="EMBL" id="CADCUA010000716">
    <property type="protein sequence ID" value="CAA9354956.1"/>
    <property type="molecule type" value="Genomic_DNA"/>
</dbReference>